<evidence type="ECO:0000313" key="2">
    <source>
        <dbReference type="Proteomes" id="UP000637980"/>
    </source>
</evidence>
<name>A0ABQ3EGB9_9HYPH</name>
<accession>A0ABQ3EGB9</accession>
<sequence length="128" mass="14446">MVANGAVVQEGLSDLERSKIKMLLVLQNNSHKLSAVMRKELFRLIGSKRKVETAAIRSNQEACQTAYKLVVQYREELEHVRAVKRTFEQFSRTAAQSDTCRVSDRTPKCLSYYLLDGPASDQGLTLNP</sequence>
<protein>
    <submittedName>
        <fullName evidence="1">Uncharacterized protein</fullName>
    </submittedName>
</protein>
<reference evidence="2" key="1">
    <citation type="journal article" date="2019" name="Int. J. Syst. Evol. Microbiol.">
        <title>The Global Catalogue of Microorganisms (GCM) 10K type strain sequencing project: providing services to taxonomists for standard genome sequencing and annotation.</title>
        <authorList>
            <consortium name="The Broad Institute Genomics Platform"/>
            <consortium name="The Broad Institute Genome Sequencing Center for Infectious Disease"/>
            <person name="Wu L."/>
            <person name="Ma J."/>
        </authorList>
    </citation>
    <scope>NUCLEOTIDE SEQUENCE [LARGE SCALE GENOMIC DNA]</scope>
    <source>
        <strain evidence="2">KCTC 12861</strain>
    </source>
</reference>
<proteinExistence type="predicted"/>
<keyword evidence="2" id="KW-1185">Reference proteome</keyword>
<dbReference type="Proteomes" id="UP000637980">
    <property type="component" value="Unassembled WGS sequence"/>
</dbReference>
<evidence type="ECO:0000313" key="1">
    <source>
        <dbReference type="EMBL" id="GHB33831.1"/>
    </source>
</evidence>
<gene>
    <name evidence="1" type="ORF">GCM10007094_23400</name>
</gene>
<dbReference type="EMBL" id="BMXE01000004">
    <property type="protein sequence ID" value="GHB33831.1"/>
    <property type="molecule type" value="Genomic_DNA"/>
</dbReference>
<comment type="caution">
    <text evidence="1">The sequence shown here is derived from an EMBL/GenBank/DDBJ whole genome shotgun (WGS) entry which is preliminary data.</text>
</comment>
<dbReference type="RefSeq" id="WP_189436985.1">
    <property type="nucleotide sequence ID" value="NZ_BMXE01000004.1"/>
</dbReference>
<organism evidence="1 2">
    <name type="scientific">Pseudovibrio japonicus</name>
    <dbReference type="NCBI Taxonomy" id="366534"/>
    <lineage>
        <taxon>Bacteria</taxon>
        <taxon>Pseudomonadati</taxon>
        <taxon>Pseudomonadota</taxon>
        <taxon>Alphaproteobacteria</taxon>
        <taxon>Hyphomicrobiales</taxon>
        <taxon>Stappiaceae</taxon>
        <taxon>Pseudovibrio</taxon>
    </lineage>
</organism>